<feature type="compositionally biased region" description="Polar residues" evidence="3">
    <location>
        <begin position="445"/>
        <end position="455"/>
    </location>
</feature>
<protein>
    <submittedName>
        <fullName evidence="5">Apoptosis inhibitor 5-like</fullName>
    </submittedName>
</protein>
<reference evidence="5" key="1">
    <citation type="submission" date="2025-08" db="UniProtKB">
        <authorList>
            <consortium name="RefSeq"/>
        </authorList>
    </citation>
    <scope>IDENTIFICATION</scope>
    <source>
        <tissue evidence="5">Muscle</tissue>
    </source>
</reference>
<dbReference type="InterPro" id="IPR011989">
    <property type="entry name" value="ARM-like"/>
</dbReference>
<evidence type="ECO:0000256" key="2">
    <source>
        <dbReference type="ARBA" id="ARBA00022703"/>
    </source>
</evidence>
<dbReference type="GeneID" id="106464167"/>
<feature type="compositionally biased region" description="Basic residues" evidence="3">
    <location>
        <begin position="462"/>
        <end position="473"/>
    </location>
</feature>
<sequence>MDSVEKLYRNYEILADANEKILEHEKEYVEILEAVKGSGNEKRLASQFITRFFKNFPHLVDKAIDAQLDLCEDDDVAIRKQAIKELPSFCKENKEFVPKIADVLAQLLQTDESTELIVVHAALMTVFRISAKDTLGGLFSQILNGEEIVRERAIRFLNNKIKALPSDVMTKELEEYIFQESKKVMQDVTGEEFVTLMGLLSGLKISKTIPGQQALVDMAVDMLDIDKEFEHTDSDSVVRVMQCIRQAMPFFNPYVSSGRFVQYVCNQVVPVLGNLPTIEEGVDVTLELLKLLADMSPSAVNVEENQKCLEIVFNKLLVLCLFRLQYLARGIQGYIKKLRAALQGKKGEELKTEENKLKVVALKTTSNINTLIRDLFHNPPSFKSTITLSWKVPSSSTTKTPESTPSGPKRSERTPITFDENPKQAKKTVPSNKGEREIYIPPSGKYSTKVKNFQAPSGVRGGRGRGFSRGRGRSYRDRFY</sequence>
<feature type="compositionally biased region" description="Low complexity" evidence="3">
    <location>
        <begin position="393"/>
        <end position="408"/>
    </location>
</feature>
<dbReference type="RefSeq" id="XP_013779742.1">
    <property type="nucleotide sequence ID" value="XM_013924288.2"/>
</dbReference>
<dbReference type="InterPro" id="IPR016024">
    <property type="entry name" value="ARM-type_fold"/>
</dbReference>
<comment type="similarity">
    <text evidence="1">Belongs to the API5 family.</text>
</comment>
<dbReference type="PANTHER" id="PTHR12758:SF19">
    <property type="entry name" value="APOPTOSIS INHIBITOR 5"/>
    <property type="match status" value="1"/>
</dbReference>
<organism evidence="4 5">
    <name type="scientific">Limulus polyphemus</name>
    <name type="common">Atlantic horseshoe crab</name>
    <dbReference type="NCBI Taxonomy" id="6850"/>
    <lineage>
        <taxon>Eukaryota</taxon>
        <taxon>Metazoa</taxon>
        <taxon>Ecdysozoa</taxon>
        <taxon>Arthropoda</taxon>
        <taxon>Chelicerata</taxon>
        <taxon>Merostomata</taxon>
        <taxon>Xiphosura</taxon>
        <taxon>Limulidae</taxon>
        <taxon>Limulus</taxon>
    </lineage>
</organism>
<gene>
    <name evidence="5" type="primary">LOC106464167</name>
</gene>
<dbReference type="InterPro" id="IPR008383">
    <property type="entry name" value="API5"/>
</dbReference>
<evidence type="ECO:0000313" key="4">
    <source>
        <dbReference type="Proteomes" id="UP000694941"/>
    </source>
</evidence>
<evidence type="ECO:0000256" key="1">
    <source>
        <dbReference type="ARBA" id="ARBA00009515"/>
    </source>
</evidence>
<dbReference type="Proteomes" id="UP000694941">
    <property type="component" value="Unplaced"/>
</dbReference>
<evidence type="ECO:0000256" key="3">
    <source>
        <dbReference type="SAM" id="MobiDB-lite"/>
    </source>
</evidence>
<feature type="region of interest" description="Disordered" evidence="3">
    <location>
        <begin position="393"/>
        <end position="480"/>
    </location>
</feature>
<keyword evidence="4" id="KW-1185">Reference proteome</keyword>
<dbReference type="Gene3D" id="1.25.10.10">
    <property type="entry name" value="Leucine-rich Repeat Variant"/>
    <property type="match status" value="1"/>
</dbReference>
<proteinExistence type="inferred from homology"/>
<accession>A0ABM1BDF2</accession>
<dbReference type="PANTHER" id="PTHR12758">
    <property type="entry name" value="APOPTOSIS INHIBITOR 5-RELATED"/>
    <property type="match status" value="1"/>
</dbReference>
<dbReference type="SUPFAM" id="SSF48371">
    <property type="entry name" value="ARM repeat"/>
    <property type="match status" value="1"/>
</dbReference>
<keyword evidence="2" id="KW-0053">Apoptosis</keyword>
<evidence type="ECO:0000313" key="5">
    <source>
        <dbReference type="RefSeq" id="XP_013779742.1"/>
    </source>
</evidence>
<name>A0ABM1BDF2_LIMPO</name>
<dbReference type="Pfam" id="PF05918">
    <property type="entry name" value="API5"/>
    <property type="match status" value="2"/>
</dbReference>